<evidence type="ECO:0000313" key="1">
    <source>
        <dbReference type="EMBL" id="CAG8492540.1"/>
    </source>
</evidence>
<proteinExistence type="predicted"/>
<comment type="caution">
    <text evidence="1">The sequence shown here is derived from an EMBL/GenBank/DDBJ whole genome shotgun (WGS) entry which is preliminary data.</text>
</comment>
<reference evidence="1 2" key="1">
    <citation type="submission" date="2021-06" db="EMBL/GenBank/DDBJ databases">
        <authorList>
            <person name="Kallberg Y."/>
            <person name="Tangrot J."/>
            <person name="Rosling A."/>
        </authorList>
    </citation>
    <scope>NUCLEOTIDE SEQUENCE [LARGE SCALE GENOMIC DNA]</scope>
    <source>
        <strain evidence="1 2">120-4 pot B 10/14</strain>
    </source>
</reference>
<name>A0ABM8W0D0_GIGMA</name>
<gene>
    <name evidence="1" type="ORF">GMARGA_LOCUS1791</name>
</gene>
<dbReference type="EMBL" id="CAJVQB010000501">
    <property type="protein sequence ID" value="CAG8492540.1"/>
    <property type="molecule type" value="Genomic_DNA"/>
</dbReference>
<sequence length="100" mass="11654">MECSVPNYKKIIANIKQKEVHSKIKVDINIDNKTEVVGKTINEFEKIEDISSFIWALVLKSLKSMVLYKRKDKLGLILWNVPIYTRAIHIKKALSYYEKG</sequence>
<organism evidence="1 2">
    <name type="scientific">Gigaspora margarita</name>
    <dbReference type="NCBI Taxonomy" id="4874"/>
    <lineage>
        <taxon>Eukaryota</taxon>
        <taxon>Fungi</taxon>
        <taxon>Fungi incertae sedis</taxon>
        <taxon>Mucoromycota</taxon>
        <taxon>Glomeromycotina</taxon>
        <taxon>Glomeromycetes</taxon>
        <taxon>Diversisporales</taxon>
        <taxon>Gigasporaceae</taxon>
        <taxon>Gigaspora</taxon>
    </lineage>
</organism>
<accession>A0ABM8W0D0</accession>
<dbReference type="Proteomes" id="UP000789901">
    <property type="component" value="Unassembled WGS sequence"/>
</dbReference>
<protein>
    <submittedName>
        <fullName evidence="1">43312_t:CDS:1</fullName>
    </submittedName>
</protein>
<evidence type="ECO:0000313" key="2">
    <source>
        <dbReference type="Proteomes" id="UP000789901"/>
    </source>
</evidence>
<keyword evidence="2" id="KW-1185">Reference proteome</keyword>